<dbReference type="Proteomes" id="UP001260715">
    <property type="component" value="Unassembled WGS sequence"/>
</dbReference>
<dbReference type="InterPro" id="IPR014030">
    <property type="entry name" value="Ketoacyl_synth_N"/>
</dbReference>
<evidence type="ECO:0000313" key="5">
    <source>
        <dbReference type="EMBL" id="MDR6585101.1"/>
    </source>
</evidence>
<organism evidence="5 6">
    <name type="scientific">Herbaspirillum frisingense</name>
    <dbReference type="NCBI Taxonomy" id="92645"/>
    <lineage>
        <taxon>Bacteria</taxon>
        <taxon>Pseudomonadati</taxon>
        <taxon>Pseudomonadota</taxon>
        <taxon>Betaproteobacteria</taxon>
        <taxon>Burkholderiales</taxon>
        <taxon>Oxalobacteraceae</taxon>
        <taxon>Herbaspirillum</taxon>
    </lineage>
</organism>
<evidence type="ECO:0000259" key="4">
    <source>
        <dbReference type="Pfam" id="PF00109"/>
    </source>
</evidence>
<proteinExistence type="predicted"/>
<reference evidence="5 6" key="1">
    <citation type="submission" date="2023-07" db="EMBL/GenBank/DDBJ databases">
        <title>Sorghum-associated microbial communities from plants grown in Nebraska, USA.</title>
        <authorList>
            <person name="Schachtman D."/>
        </authorList>
    </citation>
    <scope>NUCLEOTIDE SEQUENCE [LARGE SCALE GENOMIC DNA]</scope>
    <source>
        <strain evidence="5 6">596</strain>
    </source>
</reference>
<keyword evidence="2" id="KW-0597">Phosphoprotein</keyword>
<name>A0ABU1PGM1_9BURK</name>
<dbReference type="InterPro" id="IPR016039">
    <property type="entry name" value="Thiolase-like"/>
</dbReference>
<sequence length="123" mass="13261">MAQSTTSDGDKLPHGIDQSSVGNSQSHAPACLPVAIVGMGFRLPGDLGNESEFWTALKAGRDLVTEVPADRWATDELQHGTRAEPGRSITFAAGVRTSSMRNSSAYRRARRPGWIRSSVCCWS</sequence>
<dbReference type="Pfam" id="PF00109">
    <property type="entry name" value="ketoacyl-synt"/>
    <property type="match status" value="1"/>
</dbReference>
<feature type="region of interest" description="Disordered" evidence="3">
    <location>
        <begin position="1"/>
        <end position="26"/>
    </location>
</feature>
<evidence type="ECO:0000313" key="6">
    <source>
        <dbReference type="Proteomes" id="UP001260715"/>
    </source>
</evidence>
<protein>
    <recommendedName>
        <fullName evidence="4">Beta-ketoacyl synthase-like N-terminal domain-containing protein</fullName>
    </recommendedName>
</protein>
<dbReference type="EMBL" id="JAVDSJ010000004">
    <property type="protein sequence ID" value="MDR6585101.1"/>
    <property type="molecule type" value="Genomic_DNA"/>
</dbReference>
<evidence type="ECO:0000256" key="1">
    <source>
        <dbReference type="ARBA" id="ARBA00022450"/>
    </source>
</evidence>
<dbReference type="PANTHER" id="PTHR43775:SF37">
    <property type="entry name" value="SI:DKEY-61P9.11"/>
    <property type="match status" value="1"/>
</dbReference>
<dbReference type="RefSeq" id="WP_310011023.1">
    <property type="nucleotide sequence ID" value="NZ_JAVDSJ010000004.1"/>
</dbReference>
<feature type="compositionally biased region" description="Polar residues" evidence="3">
    <location>
        <begin position="17"/>
        <end position="26"/>
    </location>
</feature>
<dbReference type="SUPFAM" id="SSF53901">
    <property type="entry name" value="Thiolase-like"/>
    <property type="match status" value="1"/>
</dbReference>
<dbReference type="InterPro" id="IPR050091">
    <property type="entry name" value="PKS_NRPS_Biosynth_Enz"/>
</dbReference>
<dbReference type="Gene3D" id="3.40.47.10">
    <property type="match status" value="1"/>
</dbReference>
<keyword evidence="6" id="KW-1185">Reference proteome</keyword>
<evidence type="ECO:0000256" key="2">
    <source>
        <dbReference type="ARBA" id="ARBA00022553"/>
    </source>
</evidence>
<keyword evidence="1" id="KW-0596">Phosphopantetheine</keyword>
<feature type="domain" description="Beta-ketoacyl synthase-like N-terminal" evidence="4">
    <location>
        <begin position="33"/>
        <end position="86"/>
    </location>
</feature>
<evidence type="ECO:0000256" key="3">
    <source>
        <dbReference type="SAM" id="MobiDB-lite"/>
    </source>
</evidence>
<gene>
    <name evidence="5" type="ORF">J2W50_003317</name>
</gene>
<dbReference type="PANTHER" id="PTHR43775">
    <property type="entry name" value="FATTY ACID SYNTHASE"/>
    <property type="match status" value="1"/>
</dbReference>
<comment type="caution">
    <text evidence="5">The sequence shown here is derived from an EMBL/GenBank/DDBJ whole genome shotgun (WGS) entry which is preliminary data.</text>
</comment>
<accession>A0ABU1PGM1</accession>